<evidence type="ECO:0000313" key="1">
    <source>
        <dbReference type="EMBL" id="GBP84096.1"/>
    </source>
</evidence>
<dbReference type="Proteomes" id="UP000299102">
    <property type="component" value="Unassembled WGS sequence"/>
</dbReference>
<protein>
    <submittedName>
        <fullName evidence="1">Uncharacterized protein</fullName>
    </submittedName>
</protein>
<sequence>MQLNVTDRCTVEIFRGDSGDSYVFNRVGYITFYHGDCSRAPSPTKITAASLSSPACEGRVCTYLRFRIPAKKKHFFTFRNRLPPP</sequence>
<proteinExistence type="predicted"/>
<accession>A0A4C1Z681</accession>
<organism evidence="1 2">
    <name type="scientific">Eumeta variegata</name>
    <name type="common">Bagworm moth</name>
    <name type="synonym">Eumeta japonica</name>
    <dbReference type="NCBI Taxonomy" id="151549"/>
    <lineage>
        <taxon>Eukaryota</taxon>
        <taxon>Metazoa</taxon>
        <taxon>Ecdysozoa</taxon>
        <taxon>Arthropoda</taxon>
        <taxon>Hexapoda</taxon>
        <taxon>Insecta</taxon>
        <taxon>Pterygota</taxon>
        <taxon>Neoptera</taxon>
        <taxon>Endopterygota</taxon>
        <taxon>Lepidoptera</taxon>
        <taxon>Glossata</taxon>
        <taxon>Ditrysia</taxon>
        <taxon>Tineoidea</taxon>
        <taxon>Psychidae</taxon>
        <taxon>Oiketicinae</taxon>
        <taxon>Eumeta</taxon>
    </lineage>
</organism>
<comment type="caution">
    <text evidence="1">The sequence shown here is derived from an EMBL/GenBank/DDBJ whole genome shotgun (WGS) entry which is preliminary data.</text>
</comment>
<evidence type="ECO:0000313" key="2">
    <source>
        <dbReference type="Proteomes" id="UP000299102"/>
    </source>
</evidence>
<keyword evidence="2" id="KW-1185">Reference proteome</keyword>
<reference evidence="1 2" key="1">
    <citation type="journal article" date="2019" name="Commun. Biol.">
        <title>The bagworm genome reveals a unique fibroin gene that provides high tensile strength.</title>
        <authorList>
            <person name="Kono N."/>
            <person name="Nakamura H."/>
            <person name="Ohtoshi R."/>
            <person name="Tomita M."/>
            <person name="Numata K."/>
            <person name="Arakawa K."/>
        </authorList>
    </citation>
    <scope>NUCLEOTIDE SEQUENCE [LARGE SCALE GENOMIC DNA]</scope>
</reference>
<dbReference type="EMBL" id="BGZK01001658">
    <property type="protein sequence ID" value="GBP84096.1"/>
    <property type="molecule type" value="Genomic_DNA"/>
</dbReference>
<name>A0A4C1Z681_EUMVA</name>
<gene>
    <name evidence="1" type="ORF">EVAR_63234_1</name>
</gene>
<dbReference type="AlphaFoldDB" id="A0A4C1Z681"/>